<name>A0A0F9AZN2_9ZZZZ</name>
<comment type="caution">
    <text evidence="2">The sequence shown here is derived from an EMBL/GenBank/DDBJ whole genome shotgun (WGS) entry which is preliminary data.</text>
</comment>
<gene>
    <name evidence="2" type="ORF">LCGC14_2509130</name>
</gene>
<feature type="region of interest" description="Disordered" evidence="1">
    <location>
        <begin position="69"/>
        <end position="89"/>
    </location>
</feature>
<feature type="region of interest" description="Disordered" evidence="1">
    <location>
        <begin position="1"/>
        <end position="23"/>
    </location>
</feature>
<sequence>MAEKARSPWGADGLPDGQPKTTYYDPFGRSRVLPADPYSLDHYLSQGLTLEPPENPISIERLGDFARRDKAHGAPMSATRQVAPSEAPAEQPNVEMLLARMDEMQHTIVSL</sequence>
<dbReference type="AlphaFoldDB" id="A0A0F9AZN2"/>
<reference evidence="2" key="1">
    <citation type="journal article" date="2015" name="Nature">
        <title>Complex archaea that bridge the gap between prokaryotes and eukaryotes.</title>
        <authorList>
            <person name="Spang A."/>
            <person name="Saw J.H."/>
            <person name="Jorgensen S.L."/>
            <person name="Zaremba-Niedzwiedzka K."/>
            <person name="Martijn J."/>
            <person name="Lind A.E."/>
            <person name="van Eijk R."/>
            <person name="Schleper C."/>
            <person name="Guy L."/>
            <person name="Ettema T.J."/>
        </authorList>
    </citation>
    <scope>NUCLEOTIDE SEQUENCE</scope>
</reference>
<feature type="non-terminal residue" evidence="2">
    <location>
        <position position="111"/>
    </location>
</feature>
<evidence type="ECO:0000313" key="2">
    <source>
        <dbReference type="EMBL" id="KKL15089.1"/>
    </source>
</evidence>
<dbReference type="EMBL" id="LAZR01040200">
    <property type="protein sequence ID" value="KKL15089.1"/>
    <property type="molecule type" value="Genomic_DNA"/>
</dbReference>
<proteinExistence type="predicted"/>
<organism evidence="2">
    <name type="scientific">marine sediment metagenome</name>
    <dbReference type="NCBI Taxonomy" id="412755"/>
    <lineage>
        <taxon>unclassified sequences</taxon>
        <taxon>metagenomes</taxon>
        <taxon>ecological metagenomes</taxon>
    </lineage>
</organism>
<evidence type="ECO:0000256" key="1">
    <source>
        <dbReference type="SAM" id="MobiDB-lite"/>
    </source>
</evidence>
<accession>A0A0F9AZN2</accession>
<protein>
    <submittedName>
        <fullName evidence="2">Uncharacterized protein</fullName>
    </submittedName>
</protein>